<protein>
    <submittedName>
        <fullName evidence="1">Uncharacterized protein</fullName>
    </submittedName>
</protein>
<comment type="caution">
    <text evidence="1">The sequence shown here is derived from an EMBL/GenBank/DDBJ whole genome shotgun (WGS) entry which is preliminary data.</text>
</comment>
<keyword evidence="2" id="KW-1185">Reference proteome</keyword>
<proteinExistence type="predicted"/>
<gene>
    <name evidence="1" type="ORF">B0J12DRAFT_582444</name>
</gene>
<reference evidence="1 2" key="1">
    <citation type="journal article" date="2021" name="Nat. Commun.">
        <title>Genetic determinants of endophytism in the Arabidopsis root mycobiome.</title>
        <authorList>
            <person name="Mesny F."/>
            <person name="Miyauchi S."/>
            <person name="Thiergart T."/>
            <person name="Pickel B."/>
            <person name="Atanasova L."/>
            <person name="Karlsson M."/>
            <person name="Huettel B."/>
            <person name="Barry K.W."/>
            <person name="Haridas S."/>
            <person name="Chen C."/>
            <person name="Bauer D."/>
            <person name="Andreopoulos W."/>
            <person name="Pangilinan J."/>
            <person name="LaButti K."/>
            <person name="Riley R."/>
            <person name="Lipzen A."/>
            <person name="Clum A."/>
            <person name="Drula E."/>
            <person name="Henrissat B."/>
            <person name="Kohler A."/>
            <person name="Grigoriev I.V."/>
            <person name="Martin F.M."/>
            <person name="Hacquard S."/>
        </authorList>
    </citation>
    <scope>NUCLEOTIDE SEQUENCE [LARGE SCALE GENOMIC DNA]</scope>
    <source>
        <strain evidence="1 2">MPI-SDFR-AT-0080</strain>
    </source>
</reference>
<sequence>MHPIFALMIQSLCRRIHPLLEVRTGDAHTKFPRTMLHYYLLTEKQLDSIAAYYSQAARDEYSGSYPRPIDWNNEALAHMDDEERVSTKRRPVGQFIGVLPWARTGFAQAHEIRHRWPTRSYSGI</sequence>
<dbReference type="EMBL" id="JAGTJR010000039">
    <property type="protein sequence ID" value="KAH7033967.1"/>
    <property type="molecule type" value="Genomic_DNA"/>
</dbReference>
<organism evidence="1 2">
    <name type="scientific">Macrophomina phaseolina</name>
    <dbReference type="NCBI Taxonomy" id="35725"/>
    <lineage>
        <taxon>Eukaryota</taxon>
        <taxon>Fungi</taxon>
        <taxon>Dikarya</taxon>
        <taxon>Ascomycota</taxon>
        <taxon>Pezizomycotina</taxon>
        <taxon>Dothideomycetes</taxon>
        <taxon>Dothideomycetes incertae sedis</taxon>
        <taxon>Botryosphaeriales</taxon>
        <taxon>Botryosphaeriaceae</taxon>
        <taxon>Macrophomina</taxon>
    </lineage>
</organism>
<dbReference type="Proteomes" id="UP000774617">
    <property type="component" value="Unassembled WGS sequence"/>
</dbReference>
<accession>A0ABQ8FXL9</accession>
<evidence type="ECO:0000313" key="1">
    <source>
        <dbReference type="EMBL" id="KAH7033967.1"/>
    </source>
</evidence>
<name>A0ABQ8FXL9_9PEZI</name>
<evidence type="ECO:0000313" key="2">
    <source>
        <dbReference type="Proteomes" id="UP000774617"/>
    </source>
</evidence>